<organism evidence="2 3">
    <name type="scientific">Alistipes communis</name>
    <dbReference type="NCBI Taxonomy" id="2585118"/>
    <lineage>
        <taxon>Bacteria</taxon>
        <taxon>Pseudomonadati</taxon>
        <taxon>Bacteroidota</taxon>
        <taxon>Bacteroidia</taxon>
        <taxon>Bacteroidales</taxon>
        <taxon>Rikenellaceae</taxon>
        <taxon>Alistipes</taxon>
    </lineage>
</organism>
<dbReference type="Gene3D" id="3.40.630.30">
    <property type="match status" value="1"/>
</dbReference>
<sequence>MDGKIVIREYEPADKEAVMELLRLNTPRYFAPEEAADLDAYLERERELYYVLLHEERIVGCGGINFADGGTVGKISWDMVHPQYRGKSLGTRLLRHRIEKLEAMRSVRRITVRTSQLAFGFYEKRGFELKGIEKDYWAEGFDLYRMEYVRRE</sequence>
<dbReference type="EMBL" id="AP019735">
    <property type="protein sequence ID" value="BBL02843.1"/>
    <property type="molecule type" value="Genomic_DNA"/>
</dbReference>
<dbReference type="PANTHER" id="PTHR13947">
    <property type="entry name" value="GNAT FAMILY N-ACETYLTRANSFERASE"/>
    <property type="match status" value="1"/>
</dbReference>
<dbReference type="PANTHER" id="PTHR13947:SF37">
    <property type="entry name" value="LD18367P"/>
    <property type="match status" value="1"/>
</dbReference>
<dbReference type="InterPro" id="IPR016181">
    <property type="entry name" value="Acyl_CoA_acyltransferase"/>
</dbReference>
<dbReference type="InterPro" id="IPR050769">
    <property type="entry name" value="NAT_camello-type"/>
</dbReference>
<dbReference type="SUPFAM" id="SSF55729">
    <property type="entry name" value="Acyl-CoA N-acyltransferases (Nat)"/>
    <property type="match status" value="1"/>
</dbReference>
<keyword evidence="3" id="KW-1185">Reference proteome</keyword>
<dbReference type="KEGG" id="acou:A5CBH24_01560"/>
<dbReference type="InterPro" id="IPR000182">
    <property type="entry name" value="GNAT_dom"/>
</dbReference>
<dbReference type="STRING" id="1118061.GCA_000311925_01756"/>
<dbReference type="Proteomes" id="UP000318946">
    <property type="component" value="Chromosome"/>
</dbReference>
<proteinExistence type="predicted"/>
<dbReference type="PROSITE" id="PS51186">
    <property type="entry name" value="GNAT"/>
    <property type="match status" value="1"/>
</dbReference>
<accession>A0A4Y1XQ40</accession>
<dbReference type="OrthoDB" id="961272at2"/>
<reference evidence="3" key="1">
    <citation type="submission" date="2019-06" db="EMBL/GenBank/DDBJ databases">
        <title>Alistipes onderdonkii subsp. vulgaris subsp. nov., Alistipes dispar sp. nov. and Alistipes communis sp. nov., isolated from human faeces, and creation of Alistipes onderdonkii subsp. onderdonkii subsp. nov.</title>
        <authorList>
            <person name="Sakamoto M."/>
            <person name="Ikeyama N."/>
            <person name="Ogata Y."/>
            <person name="Suda W."/>
            <person name="Iino T."/>
            <person name="Hattori M."/>
            <person name="Ohkuma M."/>
        </authorList>
    </citation>
    <scope>NUCLEOTIDE SEQUENCE [LARGE SCALE GENOMIC DNA]</scope>
    <source>
        <strain evidence="3">5CBH24</strain>
    </source>
</reference>
<protein>
    <submittedName>
        <fullName evidence="2">Uncharacterized protein</fullName>
    </submittedName>
</protein>
<dbReference type="RefSeq" id="WP_019130967.1">
    <property type="nucleotide sequence ID" value="NZ_AP019735.1"/>
</dbReference>
<dbReference type="AlphaFoldDB" id="A0A3D2BF21"/>
<evidence type="ECO:0000313" key="2">
    <source>
        <dbReference type="EMBL" id="BBL02843.1"/>
    </source>
</evidence>
<accession>A0A4Y1WP03</accession>
<accession>A0A3D2BF21</accession>
<evidence type="ECO:0000256" key="1">
    <source>
        <dbReference type="ARBA" id="ARBA00022679"/>
    </source>
</evidence>
<dbReference type="GeneID" id="78340881"/>
<dbReference type="GO" id="GO:0008080">
    <property type="term" value="F:N-acetyltransferase activity"/>
    <property type="evidence" value="ECO:0007669"/>
    <property type="project" value="InterPro"/>
</dbReference>
<evidence type="ECO:0000313" key="3">
    <source>
        <dbReference type="Proteomes" id="UP000318946"/>
    </source>
</evidence>
<dbReference type="Pfam" id="PF00583">
    <property type="entry name" value="Acetyltransf_1"/>
    <property type="match status" value="1"/>
</dbReference>
<name>A0A3D2BF21_9BACT</name>
<gene>
    <name evidence="2" type="ORF">A5CBH24_01560</name>
</gene>
<dbReference type="CDD" id="cd04301">
    <property type="entry name" value="NAT_SF"/>
    <property type="match status" value="1"/>
</dbReference>
<keyword evidence="1" id="KW-0808">Transferase</keyword>